<gene>
    <name evidence="2" type="ORF">GPECTOR_40g583</name>
</gene>
<reference evidence="3" key="1">
    <citation type="journal article" date="2016" name="Nat. Commun.">
        <title>The Gonium pectorale genome demonstrates co-option of cell cycle regulation during the evolution of multicellularity.</title>
        <authorList>
            <person name="Hanschen E.R."/>
            <person name="Marriage T.N."/>
            <person name="Ferris P.J."/>
            <person name="Hamaji T."/>
            <person name="Toyoda A."/>
            <person name="Fujiyama A."/>
            <person name="Neme R."/>
            <person name="Noguchi H."/>
            <person name="Minakuchi Y."/>
            <person name="Suzuki M."/>
            <person name="Kawai-Toyooka H."/>
            <person name="Smith D.R."/>
            <person name="Sparks H."/>
            <person name="Anderson J."/>
            <person name="Bakaric R."/>
            <person name="Luria V."/>
            <person name="Karger A."/>
            <person name="Kirschner M.W."/>
            <person name="Durand P.M."/>
            <person name="Michod R.E."/>
            <person name="Nozaki H."/>
            <person name="Olson B.J."/>
        </authorList>
    </citation>
    <scope>NUCLEOTIDE SEQUENCE [LARGE SCALE GENOMIC DNA]</scope>
    <source>
        <strain evidence="3">NIES-2863</strain>
    </source>
</reference>
<dbReference type="Proteomes" id="UP000075714">
    <property type="component" value="Unassembled WGS sequence"/>
</dbReference>
<sequence length="735" mass="76361">MNRRVQRAIDRLSALGRRVSALDPDAEFREHELYLATEDVQVVSNADVGCLWMLVRDVDAVSGLLRLFILAAHRSLPGARGPHTDAYTELRRALSHEVGSLDSPVKTGSAADVRRCFALLSAIVKSKTLNCFSVIAASAPVNVERPSEMRTMLLEQMAVLFGVCSPLNEYDEADKERALAVEQYELLLEAELPTSGLLEHAARILLVMLQGDRTAHLATLYRNMLHPACKVFASAWDVAVRRQLSTSPCLSFLLSCHLVNACADLGCGGGGEALRLTMHSLMCARMALAGQEALREPQLPPALASRLGRWWGAAIAAVTAAASQQQPPDDLSCQVCAVLGSVTAPNGPANHPSADQSAALGAGYLRCLAAYLRTVLQPGFGAAGSVIPRLLRKHAWAQLLAFGEIREAASLVAAVAKALAEHAAALPDPGTPGAVAASQEAEHGVRLATFVWTHLAKTLLPQRSGNGSNSSAGAGGAPSGEMGPGQDGGVWRSSGGPSGERLAAVASVVLACLLPEMARLLPRLLHSGKESVPFAASCGLGLVLDMLLRLAAGLASACSASGEVQALPVNGGSDNAGCDAAESWRQLLLVELRLPALLGMALQLLQEDPAAGGGLAQGTPLGKDMLGSSFGSALAALAAWAPAELARVVAAADRAAAGGRGGRSGALPTTSLLRSVLGRDGCRPAPELLEAVQAACGGAVPQRVPAFLPPEEWEPLLHCGGLLLPPLRARELVSG</sequence>
<name>A0A150GAI6_GONPE</name>
<evidence type="ECO:0000313" key="2">
    <source>
        <dbReference type="EMBL" id="KXZ46849.1"/>
    </source>
</evidence>
<evidence type="ECO:0000256" key="1">
    <source>
        <dbReference type="SAM" id="MobiDB-lite"/>
    </source>
</evidence>
<accession>A0A150GAI6</accession>
<keyword evidence="3" id="KW-1185">Reference proteome</keyword>
<feature type="region of interest" description="Disordered" evidence="1">
    <location>
        <begin position="462"/>
        <end position="496"/>
    </location>
</feature>
<proteinExistence type="predicted"/>
<organism evidence="2 3">
    <name type="scientific">Gonium pectorale</name>
    <name type="common">Green alga</name>
    <dbReference type="NCBI Taxonomy" id="33097"/>
    <lineage>
        <taxon>Eukaryota</taxon>
        <taxon>Viridiplantae</taxon>
        <taxon>Chlorophyta</taxon>
        <taxon>core chlorophytes</taxon>
        <taxon>Chlorophyceae</taxon>
        <taxon>CS clade</taxon>
        <taxon>Chlamydomonadales</taxon>
        <taxon>Volvocaceae</taxon>
        <taxon>Gonium</taxon>
    </lineage>
</organism>
<dbReference type="EMBL" id="LSYV01000041">
    <property type="protein sequence ID" value="KXZ46849.1"/>
    <property type="molecule type" value="Genomic_DNA"/>
</dbReference>
<protein>
    <submittedName>
        <fullName evidence="2">Uncharacterized protein</fullName>
    </submittedName>
</protein>
<dbReference type="AlphaFoldDB" id="A0A150GAI6"/>
<comment type="caution">
    <text evidence="2">The sequence shown here is derived from an EMBL/GenBank/DDBJ whole genome shotgun (WGS) entry which is preliminary data.</text>
</comment>
<feature type="compositionally biased region" description="Gly residues" evidence="1">
    <location>
        <begin position="473"/>
        <end position="488"/>
    </location>
</feature>
<evidence type="ECO:0000313" key="3">
    <source>
        <dbReference type="Proteomes" id="UP000075714"/>
    </source>
</evidence>